<evidence type="ECO:0000313" key="1">
    <source>
        <dbReference type="Proteomes" id="UP000035642"/>
    </source>
</evidence>
<reference evidence="1" key="1">
    <citation type="submission" date="2012-09" db="EMBL/GenBank/DDBJ databases">
        <authorList>
            <person name="Martin A.A."/>
        </authorList>
    </citation>
    <scope>NUCLEOTIDE SEQUENCE</scope>
</reference>
<accession>A0A0K0DDJ6</accession>
<reference evidence="2" key="2">
    <citation type="submission" date="2017-02" db="UniProtKB">
        <authorList>
            <consortium name="WormBaseParasite"/>
        </authorList>
    </citation>
    <scope>IDENTIFICATION</scope>
</reference>
<name>A0A0K0DDJ6_ANGCA</name>
<dbReference type="AlphaFoldDB" id="A0A0K0DDJ6"/>
<sequence>MGQQLAPTLAVAFISKLKEPVIDLGLLLSWRYTDDCFVVFSKQEEMGKCFELLNEQSDYVKFTREKLKENWLPLLNAQINLSENDYITKWYRKPGSKNMLIHYLLVEEKHRIINQCRGYQKVGLGDTEIFSNLDPTPDSNPRSPFPVDHVLAHCTPEALALLFFQPVSSLAVPSTITR</sequence>
<dbReference type="PANTHER" id="PTHR21301">
    <property type="entry name" value="REVERSE TRANSCRIPTASE"/>
    <property type="match status" value="1"/>
</dbReference>
<protein>
    <submittedName>
        <fullName evidence="2">Reverse transcriptase domain-containing protein</fullName>
    </submittedName>
</protein>
<dbReference type="Proteomes" id="UP000035642">
    <property type="component" value="Unassembled WGS sequence"/>
</dbReference>
<organism evidence="1 2">
    <name type="scientific">Angiostrongylus cantonensis</name>
    <name type="common">Rat lungworm</name>
    <dbReference type="NCBI Taxonomy" id="6313"/>
    <lineage>
        <taxon>Eukaryota</taxon>
        <taxon>Metazoa</taxon>
        <taxon>Ecdysozoa</taxon>
        <taxon>Nematoda</taxon>
        <taxon>Chromadorea</taxon>
        <taxon>Rhabditida</taxon>
        <taxon>Rhabditina</taxon>
        <taxon>Rhabditomorpha</taxon>
        <taxon>Strongyloidea</taxon>
        <taxon>Metastrongylidae</taxon>
        <taxon>Angiostrongylus</taxon>
    </lineage>
</organism>
<evidence type="ECO:0000313" key="2">
    <source>
        <dbReference type="WBParaSite" id="ACAC_0000880301-mRNA-1"/>
    </source>
</evidence>
<proteinExistence type="predicted"/>
<dbReference type="PANTHER" id="PTHR21301:SF10">
    <property type="entry name" value="REVERSE TRANSCRIPTASE DOMAIN-CONTAINING PROTEIN"/>
    <property type="match status" value="1"/>
</dbReference>
<dbReference type="WBParaSite" id="ACAC_0000880301-mRNA-1">
    <property type="protein sequence ID" value="ACAC_0000880301-mRNA-1"/>
    <property type="gene ID" value="ACAC_0000880301"/>
</dbReference>
<keyword evidence="1" id="KW-1185">Reference proteome</keyword>